<feature type="compositionally biased region" description="Basic and acidic residues" evidence="2">
    <location>
        <begin position="686"/>
        <end position="695"/>
    </location>
</feature>
<feature type="compositionally biased region" description="Polar residues" evidence="2">
    <location>
        <begin position="386"/>
        <end position="396"/>
    </location>
</feature>
<dbReference type="GO" id="GO:0000796">
    <property type="term" value="C:condensin complex"/>
    <property type="evidence" value="ECO:0007669"/>
    <property type="project" value="TreeGrafter"/>
</dbReference>
<reference evidence="4" key="1">
    <citation type="submission" date="2016-11" db="UniProtKB">
        <authorList>
            <consortium name="WormBaseParasite"/>
        </authorList>
    </citation>
    <scope>IDENTIFICATION</scope>
</reference>
<feature type="coiled-coil region" evidence="1">
    <location>
        <begin position="3"/>
        <end position="56"/>
    </location>
</feature>
<dbReference type="PANTHER" id="PTHR43941:SF1">
    <property type="entry name" value="STRUCTURAL MAINTENANCE OF CHROMOSOMES PROTEIN 2"/>
    <property type="match status" value="1"/>
</dbReference>
<evidence type="ECO:0000256" key="2">
    <source>
        <dbReference type="SAM" id="MobiDB-lite"/>
    </source>
</evidence>
<dbReference type="Proteomes" id="UP000095280">
    <property type="component" value="Unplaced"/>
</dbReference>
<evidence type="ECO:0000313" key="4">
    <source>
        <dbReference type="WBParaSite" id="snap_masked-unitig_29997-processed-gene-0.0-mRNA-1"/>
    </source>
</evidence>
<dbReference type="AlphaFoldDB" id="A0A1I8JPV0"/>
<feature type="compositionally biased region" description="Basic and acidic residues" evidence="2">
    <location>
        <begin position="369"/>
        <end position="385"/>
    </location>
</feature>
<dbReference type="PANTHER" id="PTHR43941">
    <property type="entry name" value="STRUCTURAL MAINTENANCE OF CHROMOSOMES PROTEIN 2"/>
    <property type="match status" value="1"/>
</dbReference>
<feature type="coiled-coil region" evidence="1">
    <location>
        <begin position="464"/>
        <end position="498"/>
    </location>
</feature>
<feature type="region of interest" description="Disordered" evidence="2">
    <location>
        <begin position="326"/>
        <end position="346"/>
    </location>
</feature>
<dbReference type="Gene3D" id="1.10.287.1490">
    <property type="match status" value="1"/>
</dbReference>
<dbReference type="GO" id="GO:0000785">
    <property type="term" value="C:chromatin"/>
    <property type="evidence" value="ECO:0007669"/>
    <property type="project" value="TreeGrafter"/>
</dbReference>
<dbReference type="WBParaSite" id="snap_masked-unitig_29997-processed-gene-0.0-mRNA-1">
    <property type="protein sequence ID" value="snap_masked-unitig_29997-processed-gene-0.0-mRNA-1"/>
    <property type="gene ID" value="snap_masked-unitig_29997-processed-gene-0.0"/>
</dbReference>
<protein>
    <submittedName>
        <fullName evidence="4">ELKS/RAB6-interacting/CAST family member 2</fullName>
    </submittedName>
</protein>
<feature type="compositionally biased region" description="Basic and acidic residues" evidence="2">
    <location>
        <begin position="512"/>
        <end position="529"/>
    </location>
</feature>
<proteinExistence type="predicted"/>
<feature type="coiled-coil region" evidence="1">
    <location>
        <begin position="190"/>
        <end position="316"/>
    </location>
</feature>
<feature type="compositionally biased region" description="Basic and acidic residues" evidence="2">
    <location>
        <begin position="626"/>
        <end position="646"/>
    </location>
</feature>
<dbReference type="GO" id="GO:0007076">
    <property type="term" value="P:mitotic chromosome condensation"/>
    <property type="evidence" value="ECO:0007669"/>
    <property type="project" value="TreeGrafter"/>
</dbReference>
<feature type="region of interest" description="Disordered" evidence="2">
    <location>
        <begin position="666"/>
        <end position="695"/>
    </location>
</feature>
<dbReference type="GO" id="GO:0000793">
    <property type="term" value="C:condensed chromosome"/>
    <property type="evidence" value="ECO:0007669"/>
    <property type="project" value="TreeGrafter"/>
</dbReference>
<name>A0A1I8JPV0_9PLAT</name>
<keyword evidence="1" id="KW-0175">Coiled coil</keyword>
<accession>A0A1I8JPV0</accession>
<feature type="region of interest" description="Disordered" evidence="2">
    <location>
        <begin position="142"/>
        <end position="161"/>
    </location>
</feature>
<feature type="region of interest" description="Disordered" evidence="2">
    <location>
        <begin position="501"/>
        <end position="646"/>
    </location>
</feature>
<organism evidence="3 4">
    <name type="scientific">Macrostomum lignano</name>
    <dbReference type="NCBI Taxonomy" id="282301"/>
    <lineage>
        <taxon>Eukaryota</taxon>
        <taxon>Metazoa</taxon>
        <taxon>Spiralia</taxon>
        <taxon>Lophotrochozoa</taxon>
        <taxon>Platyhelminthes</taxon>
        <taxon>Rhabditophora</taxon>
        <taxon>Macrostomorpha</taxon>
        <taxon>Macrostomida</taxon>
        <taxon>Macrostomidae</taxon>
        <taxon>Macrostomum</taxon>
    </lineage>
</organism>
<keyword evidence="3" id="KW-1185">Reference proteome</keyword>
<dbReference type="GO" id="GO:0003682">
    <property type="term" value="F:chromatin binding"/>
    <property type="evidence" value="ECO:0007669"/>
    <property type="project" value="TreeGrafter"/>
</dbReference>
<feature type="compositionally biased region" description="Gly residues" evidence="2">
    <location>
        <begin position="327"/>
        <end position="339"/>
    </location>
</feature>
<feature type="region of interest" description="Disordered" evidence="2">
    <location>
        <begin position="369"/>
        <end position="417"/>
    </location>
</feature>
<feature type="compositionally biased region" description="Basic and acidic residues" evidence="2">
    <location>
        <begin position="145"/>
        <end position="161"/>
    </location>
</feature>
<feature type="compositionally biased region" description="Basic and acidic residues" evidence="2">
    <location>
        <begin position="568"/>
        <end position="602"/>
    </location>
</feature>
<sequence>MQCDQLEMDKTQLANKLSQQQAAADASLSKDLDNQLNGARLKLQEKDEKIKLLEKEYLQQRDFQSEIDIIKKTNCDLQASLSDKDTQISILNKDLERFKAERASLNRNLHDLQTEIKSKLERDQGSGAVRDELTHVKKQLTQSEAENKSMKEELSYKEDRLRQTKTSHVSLLVRGADPAAQRQSGGHERNSQMKIKMDEAEQEIKNISMDRDKMRTDLDLSKKRLLDAEKYASRLQAELDEKMEKMKTLEMEVYRVQTQEIERLQKLAEDIQTRLTQTQKRLDEREHRIKRLEQENNDLLDEIHTLRKKNYELEAQCDTVRSQQFAHGGGFSSGSGVGGSDHHSYSQIQRLQDDLAELRSRFKTVSEERDRLQRELRNQEQEASRHSASLMGSSQEAARLQQELTRKDSQLDKAPAGAAAAAAVAHELRRKNSGEVEVKLQEKEKHLVQSDQRVRLETDMLSLRNQLQAEISKRDKALHDLSAEINKRDRTIEELTREDDRSLGGGCARQRCPPEGRHRELNQCQRERSSGSATTCATARAPAVRTADRDGGGAPRRQPGTGGRRRRLAGEKQKELEEEMSRNRRLLHEREHRIHLPGDRVLPESGGGNRALRKDSRPRQRQAAADTRKEDANTLNEDARPSVGDTRLKRDIQQREDTIMRLQRECNERHSGGGGAATAASVGRRRPPDYERLREGALALQPDYCRVE</sequence>
<evidence type="ECO:0000256" key="1">
    <source>
        <dbReference type="SAM" id="Coils"/>
    </source>
</evidence>
<evidence type="ECO:0000313" key="3">
    <source>
        <dbReference type="Proteomes" id="UP000095280"/>
    </source>
</evidence>